<reference evidence="6 7" key="1">
    <citation type="submission" date="2009-02" db="EMBL/GenBank/DDBJ databases">
        <title>The Genome Sequence of Oxalobacter formigenes OXCC13.</title>
        <authorList>
            <consortium name="The Broad Institute Genome Sequencing Platform"/>
            <person name="Ward D."/>
            <person name="Young S.K."/>
            <person name="Kodira C.D."/>
            <person name="Zeng Q."/>
            <person name="Koehrsen M."/>
            <person name="Alvarado L."/>
            <person name="Berlin A."/>
            <person name="Borenstein D."/>
            <person name="Chen Z."/>
            <person name="Engels R."/>
            <person name="Freedman E."/>
            <person name="Gellesch M."/>
            <person name="Goldberg J."/>
            <person name="Griggs A."/>
            <person name="Gujja S."/>
            <person name="Heiman D."/>
            <person name="Hepburn T."/>
            <person name="Howarth C."/>
            <person name="Jen D."/>
            <person name="Larson L."/>
            <person name="Lewis B."/>
            <person name="Mehta T."/>
            <person name="Park D."/>
            <person name="Pearson M."/>
            <person name="Roberts A."/>
            <person name="Saif S."/>
            <person name="Shea T."/>
            <person name="Shenoy N."/>
            <person name="Sisk P."/>
            <person name="Stolte C."/>
            <person name="Sykes S."/>
            <person name="Walk T."/>
            <person name="White J."/>
            <person name="Yandava C."/>
            <person name="Allison M.J."/>
            <person name="Lander E."/>
            <person name="Nusbaum C."/>
            <person name="Galagan J."/>
            <person name="Birren B."/>
        </authorList>
    </citation>
    <scope>NUCLEOTIDE SEQUENCE [LARGE SCALE GENOMIC DNA]</scope>
    <source>
        <strain evidence="6 7">OXCC13</strain>
    </source>
</reference>
<dbReference type="CDD" id="cd02440">
    <property type="entry name" value="AdoMet_MTases"/>
    <property type="match status" value="1"/>
</dbReference>
<dbReference type="HAMAP" id="MF_02125">
    <property type="entry name" value="L3_methyltr_PrmB"/>
    <property type="match status" value="1"/>
</dbReference>
<evidence type="ECO:0000256" key="4">
    <source>
        <dbReference type="HAMAP-Rule" id="MF_02125"/>
    </source>
</evidence>
<comment type="function">
    <text evidence="4">Methylates ribosomal protein uL3 on a specific glutamine residue.</text>
</comment>
<dbReference type="NCBIfam" id="TIGR00536">
    <property type="entry name" value="hemK_fam"/>
    <property type="match status" value="1"/>
</dbReference>
<dbReference type="NCBIfam" id="TIGR03533">
    <property type="entry name" value="L3_gln_methyl"/>
    <property type="match status" value="1"/>
</dbReference>
<comment type="catalytic activity">
    <reaction evidence="4">
        <text>L-glutaminyl-[ribosomal protein uL3] + S-adenosyl-L-methionine = N(5)-methyl-L-glutaminyl-[ribosomal protein uL3] + S-adenosyl-L-homocysteine + H(+)</text>
        <dbReference type="Rhea" id="RHEA:45020"/>
        <dbReference type="Rhea" id="RHEA-COMP:11063"/>
        <dbReference type="Rhea" id="RHEA-COMP:11064"/>
        <dbReference type="ChEBI" id="CHEBI:15378"/>
        <dbReference type="ChEBI" id="CHEBI:30011"/>
        <dbReference type="ChEBI" id="CHEBI:57856"/>
        <dbReference type="ChEBI" id="CHEBI:59789"/>
        <dbReference type="ChEBI" id="CHEBI:61891"/>
        <dbReference type="EC" id="2.1.1.298"/>
    </reaction>
</comment>
<gene>
    <name evidence="4 6" type="primary">prmB</name>
    <name evidence="6" type="ORF">OFBG_01208</name>
</gene>
<feature type="domain" description="Methyltransferase small" evidence="5">
    <location>
        <begin position="133"/>
        <end position="214"/>
    </location>
</feature>
<dbReference type="Pfam" id="PF05175">
    <property type="entry name" value="MTS"/>
    <property type="match status" value="1"/>
</dbReference>
<dbReference type="HOGENOM" id="CLU_018398_5_1_4"/>
<dbReference type="GO" id="GO:0036009">
    <property type="term" value="F:protein-glutamine N-methyltransferase activity"/>
    <property type="evidence" value="ECO:0007669"/>
    <property type="project" value="UniProtKB-UniRule"/>
</dbReference>
<evidence type="ECO:0000313" key="6">
    <source>
        <dbReference type="EMBL" id="EEO30180.1"/>
    </source>
</evidence>
<dbReference type="AlphaFoldDB" id="C3XAF4"/>
<dbReference type="InterPro" id="IPR002052">
    <property type="entry name" value="DNA_methylase_N6_adenine_CS"/>
</dbReference>
<evidence type="ECO:0000313" key="7">
    <source>
        <dbReference type="Proteomes" id="UP000005089"/>
    </source>
</evidence>
<dbReference type="GO" id="GO:0003676">
    <property type="term" value="F:nucleic acid binding"/>
    <property type="evidence" value="ECO:0007669"/>
    <property type="project" value="InterPro"/>
</dbReference>
<keyword evidence="3 4" id="KW-0949">S-adenosyl-L-methionine</keyword>
<dbReference type="Gene3D" id="1.10.8.10">
    <property type="entry name" value="DNA helicase RuvA subunit, C-terminal domain"/>
    <property type="match status" value="1"/>
</dbReference>
<dbReference type="PROSITE" id="PS00092">
    <property type="entry name" value="N6_MTASE"/>
    <property type="match status" value="1"/>
</dbReference>
<dbReference type="GO" id="GO:0032259">
    <property type="term" value="P:methylation"/>
    <property type="evidence" value="ECO:0007669"/>
    <property type="project" value="UniProtKB-KW"/>
</dbReference>
<dbReference type="InterPro" id="IPR029063">
    <property type="entry name" value="SAM-dependent_MTases_sf"/>
</dbReference>
<dbReference type="InterPro" id="IPR007848">
    <property type="entry name" value="Small_mtfrase_dom"/>
</dbReference>
<sequence length="302" mass="33598">MNTPHASTFSTVRDLLRYAVTRFNREKLFFGHGSENAWDEAVFLILHTLSLPLDELDPFLDAKLLPEEIENVVNIIDRRADERIPAAYLTNEAFLQGYSFYVEKGVIIPRSFLAELIVEQFSPWIIDPEGVTDILELCTGSGCLAIMLADVFENATVDAVELSPAALGIAQTNINNYQLKDRVKLHHADLYDGIPDKQYQLIVTNPPYVNQSSMDDLPPEYMHEPQMALAGGFDGMDIVRRIVRTAGEKLTDDGLLIVEIGNEAENAIAAFPELELTWLSTSGGDDRVFLLTAEQLKGLGKA</sequence>
<organism evidence="6 7">
    <name type="scientific">Oxalobacter formigenes OXCC13</name>
    <dbReference type="NCBI Taxonomy" id="556269"/>
    <lineage>
        <taxon>Bacteria</taxon>
        <taxon>Pseudomonadati</taxon>
        <taxon>Pseudomonadota</taxon>
        <taxon>Betaproteobacteria</taxon>
        <taxon>Burkholderiales</taxon>
        <taxon>Oxalobacteraceae</taxon>
        <taxon>Oxalobacter</taxon>
    </lineage>
</organism>
<proteinExistence type="inferred from homology"/>
<dbReference type="PANTHER" id="PTHR47806:SF1">
    <property type="entry name" value="RIBOSOMAL PROTEIN UL3 GLUTAMINE METHYLTRANSFERASE"/>
    <property type="match status" value="1"/>
</dbReference>
<dbReference type="GeneID" id="77134813"/>
<dbReference type="InterPro" id="IPR017127">
    <property type="entry name" value="Ribosome_uL3_MTase"/>
</dbReference>
<dbReference type="Gene3D" id="3.40.50.150">
    <property type="entry name" value="Vaccinia Virus protein VP39"/>
    <property type="match status" value="1"/>
</dbReference>
<evidence type="ECO:0000256" key="1">
    <source>
        <dbReference type="ARBA" id="ARBA00022603"/>
    </source>
</evidence>
<comment type="similarity">
    <text evidence="4">Belongs to the protein N5-glutamine methyltransferase family. PrmB subfamily.</text>
</comment>
<dbReference type="PANTHER" id="PTHR47806">
    <property type="entry name" value="50S RIBOSOMAL PROTEIN L3 GLUTAMINE METHYLTRANSFERASE"/>
    <property type="match status" value="1"/>
</dbReference>
<keyword evidence="7" id="KW-1185">Reference proteome</keyword>
<dbReference type="GO" id="GO:0005829">
    <property type="term" value="C:cytosol"/>
    <property type="evidence" value="ECO:0007669"/>
    <property type="project" value="TreeGrafter"/>
</dbReference>
<dbReference type="SUPFAM" id="SSF53335">
    <property type="entry name" value="S-adenosyl-L-methionine-dependent methyltransferases"/>
    <property type="match status" value="1"/>
</dbReference>
<name>C3XAF4_OXAFO</name>
<dbReference type="GO" id="GO:0005840">
    <property type="term" value="C:ribosome"/>
    <property type="evidence" value="ECO:0007669"/>
    <property type="project" value="UniProtKB-KW"/>
</dbReference>
<evidence type="ECO:0000256" key="2">
    <source>
        <dbReference type="ARBA" id="ARBA00022679"/>
    </source>
</evidence>
<keyword evidence="6" id="KW-0687">Ribonucleoprotein</keyword>
<dbReference type="Proteomes" id="UP000005089">
    <property type="component" value="Unassembled WGS sequence"/>
</dbReference>
<keyword evidence="2 4" id="KW-0808">Transferase</keyword>
<keyword evidence="6" id="KW-0689">Ribosomal protein</keyword>
<dbReference type="InterPro" id="IPR004556">
    <property type="entry name" value="HemK-like"/>
</dbReference>
<keyword evidence="1 4" id="KW-0489">Methyltransferase</keyword>
<accession>C3XAF4</accession>
<dbReference type="STRING" id="847.BRW83_0922"/>
<dbReference type="eggNOG" id="COG2890">
    <property type="taxonomic scope" value="Bacteria"/>
</dbReference>
<dbReference type="EC" id="2.1.1.298" evidence="4"/>
<dbReference type="EMBL" id="GG658170">
    <property type="protein sequence ID" value="EEO30180.1"/>
    <property type="molecule type" value="Genomic_DNA"/>
</dbReference>
<evidence type="ECO:0000256" key="3">
    <source>
        <dbReference type="ARBA" id="ARBA00022691"/>
    </source>
</evidence>
<protein>
    <recommendedName>
        <fullName evidence="4">Ribosomal protein uL3 glutamine methyltransferase</fullName>
        <shortName evidence="4">uL3 MTase</shortName>
        <ecNumber evidence="4">2.1.1.298</ecNumber>
    </recommendedName>
    <alternativeName>
        <fullName evidence="4">N5-glutamine methyltransferase PrmB</fullName>
    </alternativeName>
</protein>
<dbReference type="OrthoDB" id="9800643at2"/>
<dbReference type="PIRSF" id="PIRSF037167">
    <property type="entry name" value="Mtase_YfcB_prd"/>
    <property type="match status" value="1"/>
</dbReference>
<dbReference type="RefSeq" id="WP_005881151.1">
    <property type="nucleotide sequence ID" value="NZ_CP019430.1"/>
</dbReference>
<evidence type="ECO:0000259" key="5">
    <source>
        <dbReference type="Pfam" id="PF05175"/>
    </source>
</evidence>